<reference evidence="2 3" key="2">
    <citation type="journal article" date="2012" name="J. Biosci. Bioeng.">
        <title>Complete genome sequence and characterization of the N-acylhomoserine lactone-degrading gene of the potato leaf-associated Solibacillus silvestris.</title>
        <authorList>
            <person name="Morohoshi T."/>
            <person name="Tominaga Y."/>
            <person name="Someya N."/>
            <person name="Ikeda T."/>
        </authorList>
    </citation>
    <scope>NUCLEOTIDE SEQUENCE [LARGE SCALE GENOMIC DNA]</scope>
    <source>
        <strain evidence="2 3">StLB046</strain>
    </source>
</reference>
<dbReference type="AlphaFoldDB" id="F2FAD7"/>
<gene>
    <name evidence="2" type="ordered locus">SSIL_2281</name>
</gene>
<protein>
    <submittedName>
        <fullName evidence="2">Uncharacterized protein</fullName>
    </submittedName>
</protein>
<keyword evidence="1" id="KW-1133">Transmembrane helix</keyword>
<evidence type="ECO:0000256" key="1">
    <source>
        <dbReference type="SAM" id="Phobius"/>
    </source>
</evidence>
<dbReference type="EMBL" id="AP012157">
    <property type="protein sequence ID" value="BAK16704.1"/>
    <property type="molecule type" value="Genomic_DNA"/>
</dbReference>
<keyword evidence="3" id="KW-1185">Reference proteome</keyword>
<accession>F2FAD7</accession>
<evidence type="ECO:0000313" key="3">
    <source>
        <dbReference type="Proteomes" id="UP000006691"/>
    </source>
</evidence>
<reference evidence="3" key="1">
    <citation type="submission" date="2011-04" db="EMBL/GenBank/DDBJ databases">
        <title>Genome sequence of Solibacillus silvestris StLB046.</title>
        <authorList>
            <person name="Morohoshi T."/>
            <person name="Someya N."/>
            <person name="Ikeda T."/>
        </authorList>
    </citation>
    <scope>NUCLEOTIDE SEQUENCE [LARGE SCALE GENOMIC DNA]</scope>
    <source>
        <strain evidence="3">StLB046</strain>
    </source>
</reference>
<dbReference type="HOGENOM" id="CLU_217613_0_0_9"/>
<dbReference type="KEGG" id="siv:SSIL_2281"/>
<dbReference type="PATRIC" id="fig|1002809.3.peg.2301"/>
<dbReference type="RefSeq" id="WP_014823970.1">
    <property type="nucleotide sequence ID" value="NC_018065.1"/>
</dbReference>
<proteinExistence type="predicted"/>
<name>F2FAD7_SOLSS</name>
<organism evidence="2 3">
    <name type="scientific">Solibacillus silvestris (strain StLB046)</name>
    <name type="common">Bacillus silvestris</name>
    <dbReference type="NCBI Taxonomy" id="1002809"/>
    <lineage>
        <taxon>Bacteria</taxon>
        <taxon>Bacillati</taxon>
        <taxon>Bacillota</taxon>
        <taxon>Bacilli</taxon>
        <taxon>Bacillales</taxon>
        <taxon>Caryophanaceae</taxon>
        <taxon>Solibacillus</taxon>
    </lineage>
</organism>
<feature type="transmembrane region" description="Helical" evidence="1">
    <location>
        <begin position="20"/>
        <end position="41"/>
    </location>
</feature>
<evidence type="ECO:0000313" key="2">
    <source>
        <dbReference type="EMBL" id="BAK16704.1"/>
    </source>
</evidence>
<keyword evidence="1" id="KW-0812">Transmembrane</keyword>
<dbReference type="Proteomes" id="UP000006691">
    <property type="component" value="Chromosome"/>
</dbReference>
<sequence>MLKFVDDLAGAVFNILKSTLYYISYFIAGFTLVALPLFLIAKIFEWLL</sequence>
<keyword evidence="1" id="KW-0472">Membrane</keyword>